<dbReference type="Proteomes" id="UP001299970">
    <property type="component" value="Unassembled WGS sequence"/>
</dbReference>
<dbReference type="InterPro" id="IPR018448">
    <property type="entry name" value="TatB"/>
</dbReference>
<accession>A0ABS9TI26</accession>
<keyword evidence="2 9" id="KW-0813">Transport</keyword>
<evidence type="ECO:0000256" key="6">
    <source>
        <dbReference type="ARBA" id="ARBA00022989"/>
    </source>
</evidence>
<evidence type="ECO:0000256" key="10">
    <source>
        <dbReference type="SAM" id="MobiDB-lite"/>
    </source>
</evidence>
<keyword evidence="6 9" id="KW-1133">Transmembrane helix</keyword>
<organism evidence="11 12">
    <name type="scientific">Pseudonocardia alaniniphila</name>
    <dbReference type="NCBI Taxonomy" id="75291"/>
    <lineage>
        <taxon>Bacteria</taxon>
        <taxon>Bacillati</taxon>
        <taxon>Actinomycetota</taxon>
        <taxon>Actinomycetes</taxon>
        <taxon>Pseudonocardiales</taxon>
        <taxon>Pseudonocardiaceae</taxon>
        <taxon>Pseudonocardia</taxon>
    </lineage>
</organism>
<evidence type="ECO:0000256" key="8">
    <source>
        <dbReference type="ARBA" id="ARBA00023136"/>
    </source>
</evidence>
<reference evidence="11 12" key="1">
    <citation type="submission" date="2022-03" db="EMBL/GenBank/DDBJ databases">
        <title>Pseudonocardia alaer sp. nov., a novel actinomycete isolated from reed forest soil.</title>
        <authorList>
            <person name="Wang L."/>
        </authorList>
    </citation>
    <scope>NUCLEOTIDE SEQUENCE [LARGE SCALE GENOMIC DNA]</scope>
    <source>
        <strain evidence="11 12">Y-16303</strain>
    </source>
</reference>
<dbReference type="Pfam" id="PF02416">
    <property type="entry name" value="TatA_B_E"/>
    <property type="match status" value="1"/>
</dbReference>
<dbReference type="PRINTS" id="PR01506">
    <property type="entry name" value="TATBPROTEIN"/>
</dbReference>
<evidence type="ECO:0000256" key="1">
    <source>
        <dbReference type="ARBA" id="ARBA00004167"/>
    </source>
</evidence>
<keyword evidence="8 9" id="KW-0472">Membrane</keyword>
<name>A0ABS9TI26_9PSEU</name>
<comment type="caution">
    <text evidence="11">The sequence shown here is derived from an EMBL/GenBank/DDBJ whole genome shotgun (WGS) entry which is preliminary data.</text>
</comment>
<keyword evidence="7 9" id="KW-0811">Translocation</keyword>
<evidence type="ECO:0000256" key="4">
    <source>
        <dbReference type="ARBA" id="ARBA00022692"/>
    </source>
</evidence>
<keyword evidence="4 9" id="KW-0812">Transmembrane</keyword>
<comment type="function">
    <text evidence="9">Part of the twin-arginine translocation (Tat) system that transports large folded proteins containing a characteristic twin-arginine motif in their signal peptide across membranes. Together with TatC, TatB is part of a receptor directly interacting with Tat signal peptides. TatB may form an oligomeric binding site that transiently accommodates folded Tat precursor proteins before their translocation.</text>
</comment>
<protein>
    <recommendedName>
        <fullName evidence="9">Sec-independent protein translocase protein TatB</fullName>
    </recommendedName>
</protein>
<dbReference type="InterPro" id="IPR003369">
    <property type="entry name" value="TatA/B/E"/>
</dbReference>
<feature type="compositionally biased region" description="Basic and acidic residues" evidence="10">
    <location>
        <begin position="124"/>
        <end position="135"/>
    </location>
</feature>
<keyword evidence="12" id="KW-1185">Reference proteome</keyword>
<evidence type="ECO:0000256" key="7">
    <source>
        <dbReference type="ARBA" id="ARBA00023010"/>
    </source>
</evidence>
<evidence type="ECO:0000256" key="3">
    <source>
        <dbReference type="ARBA" id="ARBA00022475"/>
    </source>
</evidence>
<evidence type="ECO:0000256" key="9">
    <source>
        <dbReference type="HAMAP-Rule" id="MF_00237"/>
    </source>
</evidence>
<comment type="subcellular location">
    <subcellularLocation>
        <location evidence="9">Cell membrane</location>
        <topology evidence="9">Single-pass membrane protein</topology>
    </subcellularLocation>
    <subcellularLocation>
        <location evidence="1">Membrane</location>
        <topology evidence="1">Single-pass membrane protein</topology>
    </subcellularLocation>
</comment>
<comment type="similarity">
    <text evidence="9">Belongs to the TatB family.</text>
</comment>
<feature type="region of interest" description="Disordered" evidence="10">
    <location>
        <begin position="77"/>
        <end position="135"/>
    </location>
</feature>
<dbReference type="EMBL" id="JAKXMK010000017">
    <property type="protein sequence ID" value="MCH6168204.1"/>
    <property type="molecule type" value="Genomic_DNA"/>
</dbReference>
<dbReference type="RefSeq" id="WP_241038837.1">
    <property type="nucleotide sequence ID" value="NZ_BAAAJF010000001.1"/>
</dbReference>
<dbReference type="HAMAP" id="MF_00237">
    <property type="entry name" value="TatB"/>
    <property type="match status" value="1"/>
</dbReference>
<gene>
    <name evidence="9" type="primary">tatB</name>
    <name evidence="11" type="ORF">MMF94_21145</name>
</gene>
<evidence type="ECO:0000313" key="11">
    <source>
        <dbReference type="EMBL" id="MCH6168204.1"/>
    </source>
</evidence>
<proteinExistence type="inferred from homology"/>
<evidence type="ECO:0000313" key="12">
    <source>
        <dbReference type="Proteomes" id="UP001299970"/>
    </source>
</evidence>
<keyword evidence="3 9" id="KW-1003">Cell membrane</keyword>
<evidence type="ECO:0000256" key="2">
    <source>
        <dbReference type="ARBA" id="ARBA00022448"/>
    </source>
</evidence>
<sequence>MFDSVGWGEILVLVVAGLFILGPERLPSAAAWVGRSVRQVREFANGARDQLRGELGPEFDELRKPLEELRGLRDLHPRNAVRRALLDDPDPKPNGFAPAPGLSASNGTPQPHPAAPPSRPMLSKNERPPIDPDAT</sequence>
<evidence type="ECO:0000256" key="5">
    <source>
        <dbReference type="ARBA" id="ARBA00022927"/>
    </source>
</evidence>
<comment type="subunit">
    <text evidence="9">The Tat system comprises two distinct complexes: a TatABC complex, containing multiple copies of TatA, TatB and TatC subunits, and a separate TatA complex, containing only TatA subunits. Substrates initially bind to the TatABC complex, which probably triggers association of the separate TatA complex to form the active translocon.</text>
</comment>
<dbReference type="NCBIfam" id="NF002377">
    <property type="entry name" value="PRK01371.1-4"/>
    <property type="match status" value="1"/>
</dbReference>
<feature type="compositionally biased region" description="Pro residues" evidence="10">
    <location>
        <begin position="110"/>
        <end position="119"/>
    </location>
</feature>
<dbReference type="Gene3D" id="1.20.5.3310">
    <property type="match status" value="1"/>
</dbReference>
<dbReference type="NCBIfam" id="TIGR01410">
    <property type="entry name" value="tatB"/>
    <property type="match status" value="1"/>
</dbReference>
<keyword evidence="5 9" id="KW-0653">Protein transport</keyword>